<dbReference type="InterPro" id="IPR015424">
    <property type="entry name" value="PyrdxlP-dep_Trfase"/>
</dbReference>
<evidence type="ECO:0000256" key="3">
    <source>
        <dbReference type="ARBA" id="ARBA00022898"/>
    </source>
</evidence>
<dbReference type="Gene3D" id="3.40.640.10">
    <property type="entry name" value="Type I PLP-dependent aspartate aminotransferase-like (Major domain)"/>
    <property type="match status" value="1"/>
</dbReference>
<evidence type="ECO:0000313" key="6">
    <source>
        <dbReference type="Proteomes" id="UP000274909"/>
    </source>
</evidence>
<dbReference type="GO" id="GO:0030170">
    <property type="term" value="F:pyridoxal phosphate binding"/>
    <property type="evidence" value="ECO:0007669"/>
    <property type="project" value="InterPro"/>
</dbReference>
<comment type="similarity">
    <text evidence="2 4">Belongs to the class-III pyridoxal-phosphate-dependent aminotransferase family.</text>
</comment>
<keyword evidence="5" id="KW-0032">Aminotransferase</keyword>
<gene>
    <name evidence="5" type="ORF">ELQ94_03235</name>
</gene>
<dbReference type="FunFam" id="3.40.640.10:FF:000004">
    <property type="entry name" value="Acetylornithine aminotransferase"/>
    <property type="match status" value="1"/>
</dbReference>
<sequence>MTTIADERPTVDTVRSTDGFWDTARRHLIRYGPAGFIPSIIERAEGCHVYDENGRAILDFTSGQMSSLLGHAHPAVVETVSRSIATLDHLFSGMLSRPVVDLAEALSDTLPAQLSKTMILSTGGESNEAAIKMAKLYTGKHEIVSFDQSYHGSTHAAGAATYSLSRAGYGPLAPGNLIITTPNSYRSVFRTADGSHDWQAELDFGFAMVDRQSVGSLAAFIAEPILGTGGLIPPPDGYFAALRKKCDERGMLLIIDEAQTGLCRTGDWYAFQHQGVVPDILTLSKTLGAGLPVSAVVTSDEIEAVCSERRFMFTTTHVSDPLAAAVGLTVVRTLVEGEYDAVARRMGDRLRRGLVELQERHDRIGDVRGRGLFQGVELVMDRGTKEPADDFGTAVTAACFERGLHLNIAQMPGVNSILRIAPPLTISEESLDTGLAILDEALTVARKHA</sequence>
<comment type="cofactor">
    <cofactor evidence="1">
        <name>pyridoxal 5'-phosphate</name>
        <dbReference type="ChEBI" id="CHEBI:597326"/>
    </cofactor>
</comment>
<dbReference type="RefSeq" id="WP_127047069.1">
    <property type="nucleotide sequence ID" value="NZ_RZGZ01000001.1"/>
</dbReference>
<organism evidence="5 6">
    <name type="scientific">Labedella endophytica</name>
    <dbReference type="NCBI Taxonomy" id="1523160"/>
    <lineage>
        <taxon>Bacteria</taxon>
        <taxon>Bacillati</taxon>
        <taxon>Actinomycetota</taxon>
        <taxon>Actinomycetes</taxon>
        <taxon>Micrococcales</taxon>
        <taxon>Microbacteriaceae</taxon>
        <taxon>Labedella</taxon>
    </lineage>
</organism>
<accession>A0A433JXF7</accession>
<dbReference type="SUPFAM" id="SSF53383">
    <property type="entry name" value="PLP-dependent transferases"/>
    <property type="match status" value="1"/>
</dbReference>
<dbReference type="PANTHER" id="PTHR45688:SF13">
    <property type="entry name" value="ALANINE--GLYOXYLATE AMINOTRANSFERASE 2-LIKE"/>
    <property type="match status" value="1"/>
</dbReference>
<dbReference type="Pfam" id="PF00202">
    <property type="entry name" value="Aminotran_3"/>
    <property type="match status" value="1"/>
</dbReference>
<dbReference type="InterPro" id="IPR015421">
    <property type="entry name" value="PyrdxlP-dep_Trfase_major"/>
</dbReference>
<comment type="caution">
    <text evidence="5">The sequence shown here is derived from an EMBL/GenBank/DDBJ whole genome shotgun (WGS) entry which is preliminary data.</text>
</comment>
<dbReference type="Proteomes" id="UP000274909">
    <property type="component" value="Unassembled WGS sequence"/>
</dbReference>
<dbReference type="PIRSF" id="PIRSF000521">
    <property type="entry name" value="Transaminase_4ab_Lys_Orn"/>
    <property type="match status" value="1"/>
</dbReference>
<proteinExistence type="inferred from homology"/>
<dbReference type="CDD" id="cd00610">
    <property type="entry name" value="OAT_like"/>
    <property type="match status" value="1"/>
</dbReference>
<reference evidence="5 6" key="1">
    <citation type="submission" date="2018-12" db="EMBL/GenBank/DDBJ databases">
        <authorList>
            <person name="Li F."/>
        </authorList>
    </citation>
    <scope>NUCLEOTIDE SEQUENCE [LARGE SCALE GENOMIC DNA]</scope>
    <source>
        <strain evidence="5 6">EGI 6500705</strain>
    </source>
</reference>
<dbReference type="AlphaFoldDB" id="A0A433JXF7"/>
<dbReference type="OrthoDB" id="9801052at2"/>
<dbReference type="InterPro" id="IPR015422">
    <property type="entry name" value="PyrdxlP-dep_Trfase_small"/>
</dbReference>
<keyword evidence="3 4" id="KW-0663">Pyridoxal phosphate</keyword>
<evidence type="ECO:0000313" key="5">
    <source>
        <dbReference type="EMBL" id="RUR03557.1"/>
    </source>
</evidence>
<dbReference type="PANTHER" id="PTHR45688">
    <property type="match status" value="1"/>
</dbReference>
<dbReference type="Gene3D" id="3.90.1150.10">
    <property type="entry name" value="Aspartate Aminotransferase, domain 1"/>
    <property type="match status" value="1"/>
</dbReference>
<dbReference type="PROSITE" id="PS00600">
    <property type="entry name" value="AA_TRANSFER_CLASS_3"/>
    <property type="match status" value="1"/>
</dbReference>
<keyword evidence="6" id="KW-1185">Reference proteome</keyword>
<evidence type="ECO:0000256" key="2">
    <source>
        <dbReference type="ARBA" id="ARBA00008954"/>
    </source>
</evidence>
<evidence type="ECO:0000256" key="1">
    <source>
        <dbReference type="ARBA" id="ARBA00001933"/>
    </source>
</evidence>
<dbReference type="InterPro" id="IPR005814">
    <property type="entry name" value="Aminotrans_3"/>
</dbReference>
<name>A0A433JXF7_9MICO</name>
<protein>
    <submittedName>
        <fullName evidence="5">Aspartate aminotransferase family protein</fullName>
    </submittedName>
</protein>
<dbReference type="EMBL" id="RZGZ01000001">
    <property type="protein sequence ID" value="RUR03557.1"/>
    <property type="molecule type" value="Genomic_DNA"/>
</dbReference>
<dbReference type="InterPro" id="IPR049704">
    <property type="entry name" value="Aminotrans_3_PPA_site"/>
</dbReference>
<dbReference type="GO" id="GO:0008483">
    <property type="term" value="F:transaminase activity"/>
    <property type="evidence" value="ECO:0007669"/>
    <property type="project" value="UniProtKB-KW"/>
</dbReference>
<evidence type="ECO:0000256" key="4">
    <source>
        <dbReference type="RuleBase" id="RU003560"/>
    </source>
</evidence>
<keyword evidence="5" id="KW-0808">Transferase</keyword>